<dbReference type="PANTHER" id="PTHR10133">
    <property type="entry name" value="DNA POLYMERASE I"/>
    <property type="match status" value="1"/>
</dbReference>
<evidence type="ECO:0000256" key="1">
    <source>
        <dbReference type="ARBA" id="ARBA00007705"/>
    </source>
</evidence>
<dbReference type="SUPFAM" id="SSF56672">
    <property type="entry name" value="DNA/RNA polymerases"/>
    <property type="match status" value="1"/>
</dbReference>
<evidence type="ECO:0000256" key="3">
    <source>
        <dbReference type="ARBA" id="ARBA00020311"/>
    </source>
</evidence>
<dbReference type="PANTHER" id="PTHR10133:SF27">
    <property type="entry name" value="DNA POLYMERASE NU"/>
    <property type="match status" value="1"/>
</dbReference>
<dbReference type="SUPFAM" id="SSF53098">
    <property type="entry name" value="Ribonuclease H-like"/>
    <property type="match status" value="1"/>
</dbReference>
<feature type="domain" description="3'-5' exonuclease" evidence="17">
    <location>
        <begin position="40"/>
        <end position="225"/>
    </location>
</feature>
<keyword evidence="11 16" id="KW-0239">DNA-directed DNA polymerase</keyword>
<keyword evidence="12 16" id="KW-0238">DNA-binding</keyword>
<keyword evidence="13 16" id="KW-0234">DNA repair</keyword>
<dbReference type="PROSITE" id="PS00447">
    <property type="entry name" value="DNA_POLYMERASE_A"/>
    <property type="match status" value="1"/>
</dbReference>
<dbReference type="GO" id="GO:0008408">
    <property type="term" value="F:3'-5' exonuclease activity"/>
    <property type="evidence" value="ECO:0007669"/>
    <property type="project" value="InterPro"/>
</dbReference>
<keyword evidence="5 16" id="KW-0548">Nucleotidyltransferase</keyword>
<dbReference type="NCBIfam" id="TIGR00593">
    <property type="entry name" value="pola"/>
    <property type="match status" value="1"/>
</dbReference>
<dbReference type="InterPro" id="IPR012337">
    <property type="entry name" value="RNaseH-like_sf"/>
</dbReference>
<dbReference type="EC" id="2.7.7.7" evidence="2 15"/>
<evidence type="ECO:0000256" key="7">
    <source>
        <dbReference type="ARBA" id="ARBA00022722"/>
    </source>
</evidence>
<comment type="similarity">
    <text evidence="1 16">Belongs to the DNA polymerase type-A family.</text>
</comment>
<dbReference type="InterPro" id="IPR002562">
    <property type="entry name" value="3'-5'_exonuclease_dom"/>
</dbReference>
<dbReference type="GO" id="GO:0006261">
    <property type="term" value="P:DNA-templated DNA replication"/>
    <property type="evidence" value="ECO:0007669"/>
    <property type="project" value="UniProtKB-UniRule"/>
</dbReference>
<evidence type="ECO:0000256" key="9">
    <source>
        <dbReference type="ARBA" id="ARBA00022801"/>
    </source>
</evidence>
<evidence type="ECO:0000256" key="8">
    <source>
        <dbReference type="ARBA" id="ARBA00022763"/>
    </source>
</evidence>
<keyword evidence="4 16" id="KW-0808">Transferase</keyword>
<evidence type="ECO:0000259" key="18">
    <source>
        <dbReference type="SMART" id="SM00482"/>
    </source>
</evidence>
<dbReference type="AlphaFoldDB" id="A0A933SH26"/>
<dbReference type="InterPro" id="IPR019760">
    <property type="entry name" value="DNA-dir_DNA_pol_A_CS"/>
</dbReference>
<dbReference type="SMART" id="SM00474">
    <property type="entry name" value="35EXOc"/>
    <property type="match status" value="1"/>
</dbReference>
<dbReference type="EMBL" id="JACRIW010000121">
    <property type="protein sequence ID" value="MBI5171201.1"/>
    <property type="molecule type" value="Genomic_DNA"/>
</dbReference>
<evidence type="ECO:0000256" key="14">
    <source>
        <dbReference type="ARBA" id="ARBA00049244"/>
    </source>
</evidence>
<keyword evidence="10" id="KW-0269">Exonuclease</keyword>
<dbReference type="Gene3D" id="1.10.150.20">
    <property type="entry name" value="5' to 3' exonuclease, C-terminal subdomain"/>
    <property type="match status" value="1"/>
</dbReference>
<protein>
    <recommendedName>
        <fullName evidence="3 15">DNA polymerase I</fullName>
        <ecNumber evidence="2 15">2.7.7.7</ecNumber>
    </recommendedName>
</protein>
<dbReference type="GO" id="GO:0003887">
    <property type="term" value="F:DNA-directed DNA polymerase activity"/>
    <property type="evidence" value="ECO:0007669"/>
    <property type="project" value="UniProtKB-UniRule"/>
</dbReference>
<sequence length="632" mass="68326">GDLFAAPAPTIERATAPLPVALRAEPQGDLFAAAAAETHAASGPTLEQLELRVHEVRARAVHGLALVPVVFGEEPRHAALVGLALAARDGTAAYLPLAHEGGPNFGIDQVRGWLAPVFADPLVPKVAPDLKSAGHTLRAHGIELEGGTFDLHVASFVCDPERDHSLERLAADVLGVSLASIEPAQVRGRSRTGPGATPVAHAAAAGERMAAACWPLEAALTKQLEAREQWKLYSALEQPLIEVLSRMERAGIALDVPVLKTMSEDASREIATLETKLHEIAGEPINLASGQQLGRVLFEKLGLPAKKKTKTGWSTDSEVLDELALVHEFPRLLLEWRALAKLRSTYLDALPLAVDPADGRVHTTFEQTGAATGRLSSWNPNLQNIPMRTPLGRAIRRAFVAAPGHVLVGADYSQIELRVMAHLSKDPQLIEAFLGGEDIHASTARRIFKIEGDVPGELRGRAKVVNFGVMYGMGARSLAQQMGIELKEAKEFIESYFSVYAGVRAFLDRTVEEARERGYVETLLGRRRWLPALRHGGGLERSMAERAAINTPIQGSAADLVKQAMLNVQNALRLGSRARLLLQVHDELLLECPEAEASFVTEMVRREMEGCYPLSVPLTVSAGTGATWFDVH</sequence>
<dbReference type="InterPro" id="IPR002298">
    <property type="entry name" value="DNA_polymerase_A"/>
</dbReference>
<dbReference type="Gene3D" id="1.20.1060.10">
    <property type="entry name" value="Taq DNA Polymerase, Chain T, domain 4"/>
    <property type="match status" value="1"/>
</dbReference>
<dbReference type="FunFam" id="1.20.1060.10:FF:000001">
    <property type="entry name" value="DNA polymerase I"/>
    <property type="match status" value="1"/>
</dbReference>
<name>A0A933SH26_UNCEI</name>
<evidence type="ECO:0000256" key="12">
    <source>
        <dbReference type="ARBA" id="ARBA00023125"/>
    </source>
</evidence>
<evidence type="ECO:0000313" key="20">
    <source>
        <dbReference type="Proteomes" id="UP000696931"/>
    </source>
</evidence>
<dbReference type="InterPro" id="IPR018320">
    <property type="entry name" value="DNA_polymerase_1"/>
</dbReference>
<comment type="catalytic activity">
    <reaction evidence="14 16">
        <text>DNA(n) + a 2'-deoxyribonucleoside 5'-triphosphate = DNA(n+1) + diphosphate</text>
        <dbReference type="Rhea" id="RHEA:22508"/>
        <dbReference type="Rhea" id="RHEA-COMP:17339"/>
        <dbReference type="Rhea" id="RHEA-COMP:17340"/>
        <dbReference type="ChEBI" id="CHEBI:33019"/>
        <dbReference type="ChEBI" id="CHEBI:61560"/>
        <dbReference type="ChEBI" id="CHEBI:173112"/>
        <dbReference type="EC" id="2.7.7.7"/>
    </reaction>
</comment>
<reference evidence="19" key="1">
    <citation type="submission" date="2020-07" db="EMBL/GenBank/DDBJ databases">
        <title>Huge and variable diversity of episymbiotic CPR bacteria and DPANN archaea in groundwater ecosystems.</title>
        <authorList>
            <person name="He C.Y."/>
            <person name="Keren R."/>
            <person name="Whittaker M."/>
            <person name="Farag I.F."/>
            <person name="Doudna J."/>
            <person name="Cate J.H.D."/>
            <person name="Banfield J.F."/>
        </authorList>
    </citation>
    <scope>NUCLEOTIDE SEQUENCE</scope>
    <source>
        <strain evidence="19">NC_groundwater_1813_Pr3_B-0.1um_71_17</strain>
    </source>
</reference>
<dbReference type="Proteomes" id="UP000696931">
    <property type="component" value="Unassembled WGS sequence"/>
</dbReference>
<evidence type="ECO:0000256" key="6">
    <source>
        <dbReference type="ARBA" id="ARBA00022705"/>
    </source>
</evidence>
<accession>A0A933SH26</accession>
<evidence type="ECO:0000256" key="13">
    <source>
        <dbReference type="ARBA" id="ARBA00023204"/>
    </source>
</evidence>
<evidence type="ECO:0000256" key="4">
    <source>
        <dbReference type="ARBA" id="ARBA00022679"/>
    </source>
</evidence>
<dbReference type="InterPro" id="IPR043502">
    <property type="entry name" value="DNA/RNA_pol_sf"/>
</dbReference>
<evidence type="ECO:0000256" key="16">
    <source>
        <dbReference type="RuleBase" id="RU004460"/>
    </source>
</evidence>
<evidence type="ECO:0000256" key="2">
    <source>
        <dbReference type="ARBA" id="ARBA00012417"/>
    </source>
</evidence>
<dbReference type="InterPro" id="IPR036397">
    <property type="entry name" value="RNaseH_sf"/>
</dbReference>
<dbReference type="Pfam" id="PF01612">
    <property type="entry name" value="DNA_pol_A_exo1"/>
    <property type="match status" value="1"/>
</dbReference>
<feature type="non-terminal residue" evidence="19">
    <location>
        <position position="1"/>
    </location>
</feature>
<dbReference type="CDD" id="cd06140">
    <property type="entry name" value="DNA_polA_I_Bacillus_like_exo"/>
    <property type="match status" value="1"/>
</dbReference>
<dbReference type="GO" id="GO:0003677">
    <property type="term" value="F:DNA binding"/>
    <property type="evidence" value="ECO:0007669"/>
    <property type="project" value="UniProtKB-UniRule"/>
</dbReference>
<dbReference type="FunFam" id="1.10.150.20:FF:000002">
    <property type="entry name" value="DNA polymerase I"/>
    <property type="match status" value="1"/>
</dbReference>
<gene>
    <name evidence="16 19" type="primary">polA</name>
    <name evidence="19" type="ORF">HZA61_17070</name>
</gene>
<dbReference type="GO" id="GO:0006302">
    <property type="term" value="P:double-strand break repair"/>
    <property type="evidence" value="ECO:0007669"/>
    <property type="project" value="TreeGrafter"/>
</dbReference>
<organism evidence="19 20">
    <name type="scientific">Eiseniibacteriota bacterium</name>
    <dbReference type="NCBI Taxonomy" id="2212470"/>
    <lineage>
        <taxon>Bacteria</taxon>
        <taxon>Candidatus Eiseniibacteriota</taxon>
    </lineage>
</organism>
<dbReference type="Pfam" id="PF00476">
    <property type="entry name" value="DNA_pol_A"/>
    <property type="match status" value="1"/>
</dbReference>
<comment type="caution">
    <text evidence="19">The sequence shown here is derived from an EMBL/GenBank/DDBJ whole genome shotgun (WGS) entry which is preliminary data.</text>
</comment>
<keyword evidence="9" id="KW-0378">Hydrolase</keyword>
<keyword evidence="7" id="KW-0540">Nuclease</keyword>
<dbReference type="SMART" id="SM00482">
    <property type="entry name" value="POLAc"/>
    <property type="match status" value="1"/>
</dbReference>
<dbReference type="CDD" id="cd08637">
    <property type="entry name" value="DNA_pol_A_pol_I_C"/>
    <property type="match status" value="1"/>
</dbReference>
<feature type="domain" description="DNA-directed DNA polymerase family A palm" evidence="18">
    <location>
        <begin position="392"/>
        <end position="596"/>
    </location>
</feature>
<evidence type="ECO:0000256" key="10">
    <source>
        <dbReference type="ARBA" id="ARBA00022839"/>
    </source>
</evidence>
<dbReference type="Gene3D" id="3.30.420.10">
    <property type="entry name" value="Ribonuclease H-like superfamily/Ribonuclease H"/>
    <property type="match status" value="1"/>
</dbReference>
<dbReference type="PRINTS" id="PR00868">
    <property type="entry name" value="DNAPOLI"/>
</dbReference>
<dbReference type="Gene3D" id="3.30.70.370">
    <property type="match status" value="1"/>
</dbReference>
<dbReference type="InterPro" id="IPR001098">
    <property type="entry name" value="DNA-dir_DNA_pol_A_palm_dom"/>
</dbReference>
<keyword evidence="8 16" id="KW-0227">DNA damage</keyword>
<keyword evidence="6 16" id="KW-0235">DNA replication</keyword>
<proteinExistence type="inferred from homology"/>
<evidence type="ECO:0000256" key="5">
    <source>
        <dbReference type="ARBA" id="ARBA00022695"/>
    </source>
</evidence>
<evidence type="ECO:0000256" key="11">
    <source>
        <dbReference type="ARBA" id="ARBA00022932"/>
    </source>
</evidence>
<evidence type="ECO:0000256" key="15">
    <source>
        <dbReference type="NCBIfam" id="TIGR00593"/>
    </source>
</evidence>
<evidence type="ECO:0000259" key="17">
    <source>
        <dbReference type="SMART" id="SM00474"/>
    </source>
</evidence>
<evidence type="ECO:0000313" key="19">
    <source>
        <dbReference type="EMBL" id="MBI5171201.1"/>
    </source>
</evidence>